<comment type="caution">
    <text evidence="3">The sequence shown here is derived from an EMBL/GenBank/DDBJ whole genome shotgun (WGS) entry which is preliminary data.</text>
</comment>
<name>A0ABX0SMF5_9ACTN</name>
<keyword evidence="2" id="KW-0812">Transmembrane</keyword>
<feature type="transmembrane region" description="Helical" evidence="2">
    <location>
        <begin position="28"/>
        <end position="46"/>
    </location>
</feature>
<feature type="region of interest" description="Disordered" evidence="1">
    <location>
        <begin position="1"/>
        <end position="22"/>
    </location>
</feature>
<keyword evidence="4" id="KW-1185">Reference proteome</keyword>
<gene>
    <name evidence="3" type="ORF">FB473_002567</name>
</gene>
<evidence type="ECO:0000256" key="2">
    <source>
        <dbReference type="SAM" id="Phobius"/>
    </source>
</evidence>
<keyword evidence="2" id="KW-0472">Membrane</keyword>
<proteinExistence type="predicted"/>
<dbReference type="Proteomes" id="UP000749311">
    <property type="component" value="Unassembled WGS sequence"/>
</dbReference>
<evidence type="ECO:0000256" key="1">
    <source>
        <dbReference type="SAM" id="MobiDB-lite"/>
    </source>
</evidence>
<protein>
    <recommendedName>
        <fullName evidence="5">DUF2933 domain-containing protein</fullName>
    </recommendedName>
</protein>
<reference evidence="3 4" key="1">
    <citation type="submission" date="2020-02" db="EMBL/GenBank/DDBJ databases">
        <title>Sequencing the genomes of 1000 actinobacteria strains.</title>
        <authorList>
            <person name="Klenk H.-P."/>
        </authorList>
    </citation>
    <scope>NUCLEOTIDE SEQUENCE [LARGE SCALE GENOMIC DNA]</scope>
    <source>
        <strain evidence="3 4">DSM 19609</strain>
    </source>
</reference>
<keyword evidence="2" id="KW-1133">Transmembrane helix</keyword>
<sequence length="78" mass="8002">MTSTPSPTRPGESVGHSRGAPGRSPHKWMMLLMCVPLVLIGIWQFATGGGAAGLFGGLACMGMMLAMHAVMGGAGHQH</sequence>
<evidence type="ECO:0000313" key="4">
    <source>
        <dbReference type="Proteomes" id="UP000749311"/>
    </source>
</evidence>
<accession>A0ABX0SMF5</accession>
<organism evidence="3 4">
    <name type="scientific">Brooklawnia cerclae</name>
    <dbReference type="NCBI Taxonomy" id="349934"/>
    <lineage>
        <taxon>Bacteria</taxon>
        <taxon>Bacillati</taxon>
        <taxon>Actinomycetota</taxon>
        <taxon>Actinomycetes</taxon>
        <taxon>Propionibacteriales</taxon>
        <taxon>Propionibacteriaceae</taxon>
        <taxon>Brooklawnia</taxon>
    </lineage>
</organism>
<dbReference type="EMBL" id="JAAMOZ010000001">
    <property type="protein sequence ID" value="NIH57922.1"/>
    <property type="molecule type" value="Genomic_DNA"/>
</dbReference>
<feature type="transmembrane region" description="Helical" evidence="2">
    <location>
        <begin position="52"/>
        <end position="74"/>
    </location>
</feature>
<evidence type="ECO:0000313" key="3">
    <source>
        <dbReference type="EMBL" id="NIH57922.1"/>
    </source>
</evidence>
<evidence type="ECO:0008006" key="5">
    <source>
        <dbReference type="Google" id="ProtNLM"/>
    </source>
</evidence>
<dbReference type="RefSeq" id="WP_167168421.1">
    <property type="nucleotide sequence ID" value="NZ_BAAAOO010000007.1"/>
</dbReference>